<keyword evidence="4 7" id="KW-0406">Ion transport</keyword>
<evidence type="ECO:0000256" key="4">
    <source>
        <dbReference type="ARBA" id="ARBA00023065"/>
    </source>
</evidence>
<gene>
    <name evidence="7 8" type="primary">atpH</name>
    <name evidence="8" type="ORF">HHA03_19320</name>
    <name evidence="9" type="ORF">SAMN05421839_1366</name>
</gene>
<proteinExistence type="inferred from homology"/>
<evidence type="ECO:0000256" key="5">
    <source>
        <dbReference type="ARBA" id="ARBA00023136"/>
    </source>
</evidence>
<dbReference type="InterPro" id="IPR026015">
    <property type="entry name" value="ATP_synth_OSCP/delta_N_sf"/>
</dbReference>
<evidence type="ECO:0000256" key="2">
    <source>
        <dbReference type="ARBA" id="ARBA00022448"/>
    </source>
</evidence>
<dbReference type="Pfam" id="PF00213">
    <property type="entry name" value="OSCP"/>
    <property type="match status" value="1"/>
</dbReference>
<reference evidence="8 11" key="2">
    <citation type="submission" date="2019-07" db="EMBL/GenBank/DDBJ databases">
        <title>Whole genome shotgun sequence of Halolactibacillus halophilus NBRC 100868.</title>
        <authorList>
            <person name="Hosoyama A."/>
            <person name="Uohara A."/>
            <person name="Ohji S."/>
            <person name="Ichikawa N."/>
        </authorList>
    </citation>
    <scope>NUCLEOTIDE SEQUENCE [LARGE SCALE GENOMIC DNA]</scope>
    <source>
        <strain evidence="8 11">NBRC 100868</strain>
    </source>
</reference>
<dbReference type="OrthoDB" id="9802471at2"/>
<keyword evidence="6 7" id="KW-0066">ATP synthesis</keyword>
<reference evidence="9 10" key="1">
    <citation type="submission" date="2016-10" db="EMBL/GenBank/DDBJ databases">
        <authorList>
            <person name="de Groot N.N."/>
        </authorList>
    </citation>
    <scope>NUCLEOTIDE SEQUENCE [LARGE SCALE GENOMIC DNA]</scope>
    <source>
        <strain evidence="9 10">DSM 17073</strain>
    </source>
</reference>
<dbReference type="AlphaFoldDB" id="A0A1I5RY52"/>
<keyword evidence="7" id="KW-1003">Cell membrane</keyword>
<dbReference type="PANTHER" id="PTHR11910">
    <property type="entry name" value="ATP SYNTHASE DELTA CHAIN"/>
    <property type="match status" value="1"/>
</dbReference>
<comment type="function">
    <text evidence="7">This protein is part of the stalk that links CF(0) to CF(1). It either transmits conformational changes from CF(0) to CF(1) or is implicated in proton conduction.</text>
</comment>
<dbReference type="EMBL" id="BJWI01000035">
    <property type="protein sequence ID" value="GEM02400.1"/>
    <property type="molecule type" value="Genomic_DNA"/>
</dbReference>
<sequence>MKNSRNARRYAEALYDVAKDHAHEDQIERELLTVRQVFSAPSDLVDFLQDPKQWMNRARIIKSTFMTFSSELVKLLLIMVEDHAEQDVPGMVDHYTYLINEKRGVGVGKVYSVTYLTPHQLEDIEAHFAKGFGYERLALQNEIDESVIGGFKVVINNRVYDVSLKAKLEDVKRKFVPLYKR</sequence>
<keyword evidence="3 7" id="KW-0375">Hydrogen ion transport</keyword>
<dbReference type="GO" id="GO:0045259">
    <property type="term" value="C:proton-transporting ATP synthase complex"/>
    <property type="evidence" value="ECO:0007669"/>
    <property type="project" value="UniProtKB-KW"/>
</dbReference>
<keyword evidence="11" id="KW-1185">Reference proteome</keyword>
<dbReference type="GO" id="GO:0046933">
    <property type="term" value="F:proton-transporting ATP synthase activity, rotational mechanism"/>
    <property type="evidence" value="ECO:0007669"/>
    <property type="project" value="UniProtKB-UniRule"/>
</dbReference>
<dbReference type="EMBL" id="FOXC01000036">
    <property type="protein sequence ID" value="SFP63370.1"/>
    <property type="molecule type" value="Genomic_DNA"/>
</dbReference>
<evidence type="ECO:0000313" key="8">
    <source>
        <dbReference type="EMBL" id="GEM02400.1"/>
    </source>
</evidence>
<protein>
    <recommendedName>
        <fullName evidence="7">ATP synthase subunit delta</fullName>
    </recommendedName>
    <alternativeName>
        <fullName evidence="7">ATP synthase F(1) sector subunit delta</fullName>
    </alternativeName>
    <alternativeName>
        <fullName evidence="7">F-type ATPase subunit delta</fullName>
        <shortName evidence="7">F-ATPase subunit delta</shortName>
    </alternativeName>
</protein>
<comment type="similarity">
    <text evidence="7">Belongs to the ATPase delta chain family.</text>
</comment>
<evidence type="ECO:0000256" key="1">
    <source>
        <dbReference type="ARBA" id="ARBA00004370"/>
    </source>
</evidence>
<comment type="subcellular location">
    <subcellularLocation>
        <location evidence="7">Cell membrane</location>
        <topology evidence="7">Peripheral membrane protein</topology>
    </subcellularLocation>
    <subcellularLocation>
        <location evidence="1">Membrane</location>
    </subcellularLocation>
</comment>
<evidence type="ECO:0000256" key="6">
    <source>
        <dbReference type="ARBA" id="ARBA00023310"/>
    </source>
</evidence>
<dbReference type="InterPro" id="IPR000711">
    <property type="entry name" value="ATPase_OSCP/dsu"/>
</dbReference>
<evidence type="ECO:0000313" key="10">
    <source>
        <dbReference type="Proteomes" id="UP000242243"/>
    </source>
</evidence>
<dbReference type="SUPFAM" id="SSF47928">
    <property type="entry name" value="N-terminal domain of the delta subunit of the F1F0-ATP synthase"/>
    <property type="match status" value="1"/>
</dbReference>
<dbReference type="STRING" id="306540.SAMN05421839_1366"/>
<keyword evidence="5 7" id="KW-0472">Membrane</keyword>
<organism evidence="9 10">
    <name type="scientific">Halolactibacillus halophilus</name>
    <dbReference type="NCBI Taxonomy" id="306540"/>
    <lineage>
        <taxon>Bacteria</taxon>
        <taxon>Bacillati</taxon>
        <taxon>Bacillota</taxon>
        <taxon>Bacilli</taxon>
        <taxon>Bacillales</taxon>
        <taxon>Bacillaceae</taxon>
        <taxon>Halolactibacillus</taxon>
    </lineage>
</organism>
<dbReference type="Proteomes" id="UP000242243">
    <property type="component" value="Unassembled WGS sequence"/>
</dbReference>
<keyword evidence="7" id="KW-0139">CF(1)</keyword>
<dbReference type="RefSeq" id="WP_089833247.1">
    <property type="nucleotide sequence ID" value="NZ_BJWI01000035.1"/>
</dbReference>
<evidence type="ECO:0000313" key="11">
    <source>
        <dbReference type="Proteomes" id="UP000321547"/>
    </source>
</evidence>
<dbReference type="GO" id="GO:0005886">
    <property type="term" value="C:plasma membrane"/>
    <property type="evidence" value="ECO:0007669"/>
    <property type="project" value="UniProtKB-SubCell"/>
</dbReference>
<evidence type="ECO:0000256" key="3">
    <source>
        <dbReference type="ARBA" id="ARBA00022781"/>
    </source>
</evidence>
<comment type="function">
    <text evidence="7">F(1)F(0) ATP synthase produces ATP from ADP in the presence of a proton or sodium gradient. F-type ATPases consist of two structural domains, F(1) containing the extramembraneous catalytic core and F(0) containing the membrane proton channel, linked together by a central stalk and a peripheral stalk. During catalysis, ATP synthesis in the catalytic domain of F(1) is coupled via a rotary mechanism of the central stalk subunits to proton translocation.</text>
</comment>
<evidence type="ECO:0000313" key="9">
    <source>
        <dbReference type="EMBL" id="SFP63370.1"/>
    </source>
</evidence>
<dbReference type="Proteomes" id="UP000321547">
    <property type="component" value="Unassembled WGS sequence"/>
</dbReference>
<dbReference type="Gene3D" id="1.10.520.20">
    <property type="entry name" value="N-terminal domain of the delta subunit of the F1F0-ATP synthase"/>
    <property type="match status" value="1"/>
</dbReference>
<dbReference type="NCBIfam" id="TIGR01145">
    <property type="entry name" value="ATP_synt_delta"/>
    <property type="match status" value="1"/>
</dbReference>
<dbReference type="HAMAP" id="MF_01416">
    <property type="entry name" value="ATP_synth_delta_bact"/>
    <property type="match status" value="1"/>
</dbReference>
<evidence type="ECO:0000256" key="7">
    <source>
        <dbReference type="HAMAP-Rule" id="MF_01416"/>
    </source>
</evidence>
<name>A0A1I5RY52_9BACI</name>
<accession>A0A1I5RY52</accession>
<keyword evidence="2 7" id="KW-0813">Transport</keyword>
<dbReference type="PRINTS" id="PR00125">
    <property type="entry name" value="ATPASEDELTA"/>
</dbReference>